<dbReference type="Proteomes" id="UP000465302">
    <property type="component" value="Unassembled WGS sequence"/>
</dbReference>
<dbReference type="OrthoDB" id="3253247at2"/>
<dbReference type="CDD" id="cd03784">
    <property type="entry name" value="GT1_Gtf-like"/>
    <property type="match status" value="1"/>
</dbReference>
<comment type="caution">
    <text evidence="3">The sequence shown here is derived from an EMBL/GenBank/DDBJ whole genome shotgun (WGS) entry which is preliminary data.</text>
</comment>
<name>A0A2A7MQ85_MYCAG</name>
<proteinExistence type="predicted"/>
<dbReference type="GO" id="GO:0008194">
    <property type="term" value="F:UDP-glycosyltransferase activity"/>
    <property type="evidence" value="ECO:0007669"/>
    <property type="project" value="InterPro"/>
</dbReference>
<dbReference type="GO" id="GO:0016758">
    <property type="term" value="F:hexosyltransferase activity"/>
    <property type="evidence" value="ECO:0007669"/>
    <property type="project" value="UniProtKB-ARBA"/>
</dbReference>
<keyword evidence="3" id="KW-0808">Transferase</keyword>
<dbReference type="EMBL" id="BLKS01000001">
    <property type="protein sequence ID" value="GFG52834.1"/>
    <property type="molecule type" value="Genomic_DNA"/>
</dbReference>
<dbReference type="InterPro" id="IPR050426">
    <property type="entry name" value="Glycosyltransferase_28"/>
</dbReference>
<accession>A0A2A7MQ85</accession>
<dbReference type="InterPro" id="IPR002213">
    <property type="entry name" value="UDP_glucos_trans"/>
</dbReference>
<reference evidence="2 5" key="2">
    <citation type="journal article" date="2019" name="Emerg. Microbes Infect.">
        <title>Comprehensive subspecies identification of 175 nontuberculous mycobacteria species based on 7547 genomic profiles.</title>
        <authorList>
            <person name="Matsumoto Y."/>
            <person name="Kinjo T."/>
            <person name="Motooka D."/>
            <person name="Nabeya D."/>
            <person name="Jung N."/>
            <person name="Uechi K."/>
            <person name="Horii T."/>
            <person name="Iida T."/>
            <person name="Fujita J."/>
            <person name="Nakamura S."/>
        </authorList>
    </citation>
    <scope>NUCLEOTIDE SEQUENCE [LARGE SCALE GENOMIC DNA]</scope>
    <source>
        <strain evidence="2 5">JCM 6377</strain>
    </source>
</reference>
<dbReference type="SUPFAM" id="SSF53756">
    <property type="entry name" value="UDP-Glycosyltransferase/glycogen phosphorylase"/>
    <property type="match status" value="1"/>
</dbReference>
<dbReference type="Pfam" id="PF06722">
    <property type="entry name" value="EryCIII-like_C"/>
    <property type="match status" value="1"/>
</dbReference>
<dbReference type="GO" id="GO:0017000">
    <property type="term" value="P:antibiotic biosynthetic process"/>
    <property type="evidence" value="ECO:0007669"/>
    <property type="project" value="UniProtKB-ARBA"/>
</dbReference>
<protein>
    <submittedName>
        <fullName evidence="3">Glycosyl transferase</fullName>
    </submittedName>
</protein>
<dbReference type="RefSeq" id="WP_097943909.1">
    <property type="nucleotide sequence ID" value="NZ_BLKS01000001.1"/>
</dbReference>
<dbReference type="Proteomes" id="UP000220914">
    <property type="component" value="Unassembled WGS sequence"/>
</dbReference>
<dbReference type="EMBL" id="PDCP01000089">
    <property type="protein sequence ID" value="PEG33846.1"/>
    <property type="molecule type" value="Genomic_DNA"/>
</dbReference>
<reference evidence="2" key="3">
    <citation type="submission" date="2020-02" db="EMBL/GenBank/DDBJ databases">
        <authorList>
            <person name="Matsumoto Y."/>
            <person name="Motooka D."/>
            <person name="Nakamura S."/>
        </authorList>
    </citation>
    <scope>NUCLEOTIDE SEQUENCE</scope>
    <source>
        <strain evidence="2">JCM 6377</strain>
    </source>
</reference>
<gene>
    <name evidence="3" type="ORF">CQY20_28610</name>
    <name evidence="2" type="ORF">MAGR_42750</name>
</gene>
<reference evidence="3 4" key="1">
    <citation type="submission" date="2017-10" db="EMBL/GenBank/DDBJ databases">
        <title>The new phylogeny of genus Mycobacterium.</title>
        <authorList>
            <person name="Tortoli E."/>
            <person name="Trovato A."/>
            <person name="Cirillo D.M."/>
        </authorList>
    </citation>
    <scope>NUCLEOTIDE SEQUENCE [LARGE SCALE GENOMIC DNA]</scope>
    <source>
        <strain evidence="3 4">CCUG37673</strain>
    </source>
</reference>
<sequence>MRVLLSSWGSRGDVEPLMGLAFELRKTGVDVSICAPPDFADLAARVDVPLIPMGQSLRELLHGEKPLTSADAPRTAANLVAMQFETVGAAAEGCDAIVATGLMPAGVRSITQLLDIAYVCVTFTPRVIPSPEYAPLPRPGRPFQPGETDNRALWDVDAERVNALYRDPLNAQRAARDLPPVDDVRDHVLTRRPWLAADPVLAPLQGSFGFDVVQTGAWILPDERPLPDDLVAFLDVGAPPVFVGFSSVRVPAGVEAVAIQAIRRHGRRIVLGRGWADLGLVDDGDDCFAVGEVNQQALFRRVAAVVHHGGAGTTTTAACAGVPQVVVPQIADQPYWASRVADLGIGAAHDGPDPTVDSLAAALRTAFAQTTRARAADVAREIRRDGAAVAARRLVEEITTRRAGRETPASPR</sequence>
<evidence type="ECO:0000313" key="4">
    <source>
        <dbReference type="Proteomes" id="UP000220914"/>
    </source>
</evidence>
<dbReference type="Gene3D" id="3.40.50.2000">
    <property type="entry name" value="Glycogen Phosphorylase B"/>
    <property type="match status" value="2"/>
</dbReference>
<keyword evidence="4" id="KW-1185">Reference proteome</keyword>
<dbReference type="AlphaFoldDB" id="A0A2A7MQ85"/>
<feature type="domain" description="Erythromycin biosynthesis protein CIII-like C-terminal" evidence="1">
    <location>
        <begin position="290"/>
        <end position="382"/>
    </location>
</feature>
<evidence type="ECO:0000313" key="5">
    <source>
        <dbReference type="Proteomes" id="UP000465302"/>
    </source>
</evidence>
<dbReference type="PANTHER" id="PTHR48050:SF13">
    <property type="entry name" value="STEROL 3-BETA-GLUCOSYLTRANSFERASE UGT80A2"/>
    <property type="match status" value="1"/>
</dbReference>
<dbReference type="InterPro" id="IPR010610">
    <property type="entry name" value="EryCIII-like_C"/>
</dbReference>
<dbReference type="PANTHER" id="PTHR48050">
    <property type="entry name" value="STEROL 3-BETA-GLUCOSYLTRANSFERASE"/>
    <property type="match status" value="1"/>
</dbReference>
<evidence type="ECO:0000313" key="2">
    <source>
        <dbReference type="EMBL" id="GFG52834.1"/>
    </source>
</evidence>
<organism evidence="3 4">
    <name type="scientific">Mycolicibacterium agri</name>
    <name type="common">Mycobacterium agri</name>
    <dbReference type="NCBI Taxonomy" id="36811"/>
    <lineage>
        <taxon>Bacteria</taxon>
        <taxon>Bacillati</taxon>
        <taxon>Actinomycetota</taxon>
        <taxon>Actinomycetes</taxon>
        <taxon>Mycobacteriales</taxon>
        <taxon>Mycobacteriaceae</taxon>
        <taxon>Mycolicibacterium</taxon>
    </lineage>
</organism>
<evidence type="ECO:0000313" key="3">
    <source>
        <dbReference type="EMBL" id="PEG33846.1"/>
    </source>
</evidence>
<dbReference type="FunFam" id="3.40.50.2000:FF:000009">
    <property type="entry name" value="Sterol 3-beta-glucosyltransferase UGT80A2"/>
    <property type="match status" value="1"/>
</dbReference>
<evidence type="ECO:0000259" key="1">
    <source>
        <dbReference type="Pfam" id="PF06722"/>
    </source>
</evidence>